<keyword evidence="9" id="KW-0732">Signal</keyword>
<keyword evidence="10" id="KW-0472">Membrane</keyword>
<accession>A0A1Z5K9B4</accession>
<dbReference type="InterPro" id="IPR018338">
    <property type="entry name" value="Carbonic_anhydrase_a-class_CS"/>
</dbReference>
<organism evidence="12 13">
    <name type="scientific">Fistulifera solaris</name>
    <name type="common">Oleaginous diatom</name>
    <dbReference type="NCBI Taxonomy" id="1519565"/>
    <lineage>
        <taxon>Eukaryota</taxon>
        <taxon>Sar</taxon>
        <taxon>Stramenopiles</taxon>
        <taxon>Ochrophyta</taxon>
        <taxon>Bacillariophyta</taxon>
        <taxon>Bacillariophyceae</taxon>
        <taxon>Bacillariophycidae</taxon>
        <taxon>Naviculales</taxon>
        <taxon>Naviculaceae</taxon>
        <taxon>Fistulifera</taxon>
    </lineage>
</organism>
<evidence type="ECO:0000259" key="11">
    <source>
        <dbReference type="PROSITE" id="PS51144"/>
    </source>
</evidence>
<feature type="domain" description="Alpha-carbonic anhydrase" evidence="11">
    <location>
        <begin position="18"/>
        <end position="318"/>
    </location>
</feature>
<protein>
    <recommendedName>
        <fullName evidence="4 9">Carbonic anhydrase</fullName>
        <ecNumber evidence="4 9">4.2.1.1</ecNumber>
    </recommendedName>
</protein>
<feature type="chain" id="PRO_5025087247" description="Carbonic anhydrase" evidence="9">
    <location>
        <begin position="18"/>
        <end position="490"/>
    </location>
</feature>
<evidence type="ECO:0000256" key="7">
    <source>
        <dbReference type="ARBA" id="ARBA00023239"/>
    </source>
</evidence>
<dbReference type="SMART" id="SM01057">
    <property type="entry name" value="Carb_anhydrase"/>
    <property type="match status" value="1"/>
</dbReference>
<reference evidence="12 13" key="1">
    <citation type="journal article" date="2015" name="Plant Cell">
        <title>Oil accumulation by the oleaginous diatom Fistulifera solaris as revealed by the genome and transcriptome.</title>
        <authorList>
            <person name="Tanaka T."/>
            <person name="Maeda Y."/>
            <person name="Veluchamy A."/>
            <person name="Tanaka M."/>
            <person name="Abida H."/>
            <person name="Marechal E."/>
            <person name="Bowler C."/>
            <person name="Muto M."/>
            <person name="Sunaga Y."/>
            <person name="Tanaka M."/>
            <person name="Yoshino T."/>
            <person name="Taniguchi T."/>
            <person name="Fukuda Y."/>
            <person name="Nemoto M."/>
            <person name="Matsumoto M."/>
            <person name="Wong P.S."/>
            <person name="Aburatani S."/>
            <person name="Fujibuchi W."/>
        </authorList>
    </citation>
    <scope>NUCLEOTIDE SEQUENCE [LARGE SCALE GENOMIC DNA]</scope>
    <source>
        <strain evidence="12 13">JPCC DA0580</strain>
    </source>
</reference>
<evidence type="ECO:0000313" key="12">
    <source>
        <dbReference type="EMBL" id="GAX22869.1"/>
    </source>
</evidence>
<comment type="caution">
    <text evidence="12">The sequence shown here is derived from an EMBL/GenBank/DDBJ whole genome shotgun (WGS) entry which is preliminary data.</text>
</comment>
<feature type="transmembrane region" description="Helical" evidence="10">
    <location>
        <begin position="357"/>
        <end position="381"/>
    </location>
</feature>
<evidence type="ECO:0000313" key="13">
    <source>
        <dbReference type="Proteomes" id="UP000198406"/>
    </source>
</evidence>
<keyword evidence="13" id="KW-1185">Reference proteome</keyword>
<dbReference type="CDD" id="cd03124">
    <property type="entry name" value="alpha_CA_prokaryotic_like"/>
    <property type="match status" value="1"/>
</dbReference>
<dbReference type="EC" id="4.2.1.1" evidence="4 9"/>
<dbReference type="InterPro" id="IPR001148">
    <property type="entry name" value="CA_dom"/>
</dbReference>
<proteinExistence type="inferred from homology"/>
<dbReference type="InParanoid" id="A0A1Z5K9B4"/>
<dbReference type="Pfam" id="PF00194">
    <property type="entry name" value="Carb_anhydrase"/>
    <property type="match status" value="2"/>
</dbReference>
<comment type="similarity">
    <text evidence="3 9">Belongs to the alpha-carbonic anhydrase family.</text>
</comment>
<gene>
    <name evidence="12" type="ORF">FisN_24Lh156</name>
</gene>
<evidence type="ECO:0000256" key="10">
    <source>
        <dbReference type="SAM" id="Phobius"/>
    </source>
</evidence>
<dbReference type="PANTHER" id="PTHR18952:SF265">
    <property type="entry name" value="CARBONIC ANHYDRASE"/>
    <property type="match status" value="1"/>
</dbReference>
<comment type="catalytic activity">
    <reaction evidence="8 9">
        <text>hydrogencarbonate + H(+) = CO2 + H2O</text>
        <dbReference type="Rhea" id="RHEA:10748"/>
        <dbReference type="ChEBI" id="CHEBI:15377"/>
        <dbReference type="ChEBI" id="CHEBI:15378"/>
        <dbReference type="ChEBI" id="CHEBI:16526"/>
        <dbReference type="ChEBI" id="CHEBI:17544"/>
        <dbReference type="EC" id="4.2.1.1"/>
    </reaction>
</comment>
<evidence type="ECO:0000256" key="9">
    <source>
        <dbReference type="RuleBase" id="RU367011"/>
    </source>
</evidence>
<keyword evidence="5 9" id="KW-0479">Metal-binding</keyword>
<evidence type="ECO:0000256" key="6">
    <source>
        <dbReference type="ARBA" id="ARBA00022833"/>
    </source>
</evidence>
<name>A0A1Z5K9B4_FISSO</name>
<dbReference type="InterPro" id="IPR023561">
    <property type="entry name" value="Carbonic_anhydrase_a-class"/>
</dbReference>
<feature type="signal peptide" evidence="9">
    <location>
        <begin position="1"/>
        <end position="17"/>
    </location>
</feature>
<keyword evidence="6 9" id="KW-0862">Zinc</keyword>
<evidence type="ECO:0000256" key="5">
    <source>
        <dbReference type="ARBA" id="ARBA00022723"/>
    </source>
</evidence>
<dbReference type="SUPFAM" id="SSF51069">
    <property type="entry name" value="Carbonic anhydrase"/>
    <property type="match status" value="1"/>
</dbReference>
<evidence type="ECO:0000256" key="4">
    <source>
        <dbReference type="ARBA" id="ARBA00012925"/>
    </source>
</evidence>
<evidence type="ECO:0000256" key="3">
    <source>
        <dbReference type="ARBA" id="ARBA00010718"/>
    </source>
</evidence>
<evidence type="ECO:0000256" key="1">
    <source>
        <dbReference type="ARBA" id="ARBA00001947"/>
    </source>
</evidence>
<evidence type="ECO:0000256" key="2">
    <source>
        <dbReference type="ARBA" id="ARBA00002904"/>
    </source>
</evidence>
<dbReference type="Proteomes" id="UP000198406">
    <property type="component" value="Unassembled WGS sequence"/>
</dbReference>
<dbReference type="Gene3D" id="3.10.200.10">
    <property type="entry name" value="Alpha carbonic anhydrase"/>
    <property type="match status" value="1"/>
</dbReference>
<dbReference type="InterPro" id="IPR041891">
    <property type="entry name" value="Alpha_CA_prokaryot-like"/>
</dbReference>
<dbReference type="PROSITE" id="PS00162">
    <property type="entry name" value="ALPHA_CA_1"/>
    <property type="match status" value="1"/>
</dbReference>
<dbReference type="AlphaFoldDB" id="A0A1Z5K9B4"/>
<keyword evidence="10" id="KW-0812">Transmembrane</keyword>
<evidence type="ECO:0000256" key="8">
    <source>
        <dbReference type="ARBA" id="ARBA00048348"/>
    </source>
</evidence>
<dbReference type="InterPro" id="IPR036398">
    <property type="entry name" value="CA_dom_sf"/>
</dbReference>
<dbReference type="OrthoDB" id="47187at2759"/>
<dbReference type="PANTHER" id="PTHR18952">
    <property type="entry name" value="CARBONIC ANHYDRASE"/>
    <property type="match status" value="1"/>
</dbReference>
<keyword evidence="7 9" id="KW-0456">Lyase</keyword>
<sequence>MNLFLKISLLVSGVAMGTEFTYFEEGGAGPSHWANLHIEDNQCGGTLMTSGYGQSPVAISDQHECETDMSAYSFQPGDCTWDDLIFSIGSHGVKVSKGEGCSLGSMTIPHSSNAFDALHFHVHTSSEHTIDGDFYEAELHVVHQEVTGESFAVFGMMLSSSQDAVDHAAIENLLRGWEKVANVAEAECADANRRRLENGFEAIQQRVTCPAVGTDLIEELPFANPEEVLDLYELPTTPKFGVYTYKGGLTTPPCTEIVNWNVLDTPTLISRNQMDRLYKLTLCYVDSETCQHATIASRDGFTSRPPQPLMGRKIVHRCRVCEKCDTIVDFAPTFIMNDGDPKEEPVDVNLHDDDENLGLALGLFAAGAALLFLAFVAYHVYALQQAQRNHRLAMSSRIARHITLTKSANQLSRAEIITEIEKYGEFMSKVQFEDLIGSGKVGCMTDGDANTLFAALDDGKGKAKSLEVASMLLSAGNALHTGAITDDDSA</sequence>
<dbReference type="GO" id="GO:0004089">
    <property type="term" value="F:carbonate dehydratase activity"/>
    <property type="evidence" value="ECO:0007669"/>
    <property type="project" value="UniProtKB-UniRule"/>
</dbReference>
<dbReference type="GO" id="GO:0008270">
    <property type="term" value="F:zinc ion binding"/>
    <property type="evidence" value="ECO:0007669"/>
    <property type="project" value="UniProtKB-UniRule"/>
</dbReference>
<dbReference type="PROSITE" id="PS51144">
    <property type="entry name" value="ALPHA_CA_2"/>
    <property type="match status" value="1"/>
</dbReference>
<dbReference type="EMBL" id="BDSP01000191">
    <property type="protein sequence ID" value="GAX22869.1"/>
    <property type="molecule type" value="Genomic_DNA"/>
</dbReference>
<keyword evidence="10" id="KW-1133">Transmembrane helix</keyword>
<comment type="cofactor">
    <cofactor evidence="1 9">
        <name>Zn(2+)</name>
        <dbReference type="ChEBI" id="CHEBI:29105"/>
    </cofactor>
</comment>
<comment type="function">
    <text evidence="2 9">Reversible hydration of carbon dioxide.</text>
</comment>